<feature type="region of interest" description="Disordered" evidence="3">
    <location>
        <begin position="1"/>
        <end position="33"/>
    </location>
</feature>
<dbReference type="OrthoDB" id="9758917at2"/>
<dbReference type="PANTHER" id="PTHR43343:SF3">
    <property type="entry name" value="PROTEASE DO-LIKE 8, CHLOROPLASTIC"/>
    <property type="match status" value="1"/>
</dbReference>
<dbReference type="STRING" id="1120976.SAMN03080606_01959"/>
<name>A0A1G5HCB2_9FIRM</name>
<feature type="compositionally biased region" description="Basic and acidic residues" evidence="3">
    <location>
        <begin position="1"/>
        <end position="21"/>
    </location>
</feature>
<dbReference type="Pfam" id="PF13180">
    <property type="entry name" value="PDZ_2"/>
    <property type="match status" value="1"/>
</dbReference>
<dbReference type="RefSeq" id="WP_091542868.1">
    <property type="nucleotide sequence ID" value="NZ_FMUS01000011.1"/>
</dbReference>
<dbReference type="Gene3D" id="2.30.42.10">
    <property type="match status" value="1"/>
</dbReference>
<dbReference type="PANTHER" id="PTHR43343">
    <property type="entry name" value="PEPTIDASE S12"/>
    <property type="match status" value="1"/>
</dbReference>
<evidence type="ECO:0000259" key="5">
    <source>
        <dbReference type="PROSITE" id="PS50106"/>
    </source>
</evidence>
<dbReference type="SUPFAM" id="SSF50156">
    <property type="entry name" value="PDZ domain-like"/>
    <property type="match status" value="1"/>
</dbReference>
<sequence>MNYQENDKHEDNSFEEEEKHPIKTPSTESDQQTLYNVSRYDDNKPEKPKPFRYFKLVLIGALLGGAISSAITYYYLPEIMALRGVRNFEGQSIVIEPQQDLTVYSAVARKAMPSVVGITTVALERDAFFGTQRRSTGLGTGVIVDERGYILTNSHVVGDGNVEEIIVILYDGEKVPAKVVWNERSLDLAVIKVEAIGLPVAELGDSDNLEVGEIAIAIGNPLGLNFERTLTQGVISGLNRVIPLEGEETIENLIQTDASINPGNSGGPLLNGQGQVIGINTAKIRTGEGLGFAIPINTAKPIVDQIIEQGEFTRVYIGIRGVNIDVFERATGTSLQADNGVYIAEVLADSPAEAADLRTGDVIIKIQGIEVRAMGSLQRELYRYRPGDEVTVTILRNGREENVQIVFN</sequence>
<dbReference type="SUPFAM" id="SSF50494">
    <property type="entry name" value="Trypsin-like serine proteases"/>
    <property type="match status" value="1"/>
</dbReference>
<evidence type="ECO:0000256" key="4">
    <source>
        <dbReference type="SAM" id="Phobius"/>
    </source>
</evidence>
<dbReference type="Pfam" id="PF13365">
    <property type="entry name" value="Trypsin_2"/>
    <property type="match status" value="1"/>
</dbReference>
<dbReference type="Gene3D" id="2.40.10.120">
    <property type="match status" value="1"/>
</dbReference>
<dbReference type="AlphaFoldDB" id="A0A1G5HCB2"/>
<dbReference type="CDD" id="cd06779">
    <property type="entry name" value="cpPDZ_Deg_HtrA-like"/>
    <property type="match status" value="1"/>
</dbReference>
<reference evidence="6 7" key="1">
    <citation type="submission" date="2016-10" db="EMBL/GenBank/DDBJ databases">
        <authorList>
            <person name="de Groot N.N."/>
        </authorList>
    </citation>
    <scope>NUCLEOTIDE SEQUENCE [LARGE SCALE GENOMIC DNA]</scope>
    <source>
        <strain evidence="6 7">DSM 18978</strain>
    </source>
</reference>
<protein>
    <submittedName>
        <fullName evidence="6">Serine protease, S1-C subfamily, contains C-terminal PDZ domain</fullName>
    </submittedName>
</protein>
<dbReference type="InterPro" id="IPR001940">
    <property type="entry name" value="Peptidase_S1C"/>
</dbReference>
<keyword evidence="4" id="KW-0812">Transmembrane</keyword>
<dbReference type="PRINTS" id="PR00834">
    <property type="entry name" value="PROTEASES2C"/>
</dbReference>
<dbReference type="GO" id="GO:0006508">
    <property type="term" value="P:proteolysis"/>
    <property type="evidence" value="ECO:0007669"/>
    <property type="project" value="UniProtKB-KW"/>
</dbReference>
<dbReference type="InterPro" id="IPR051201">
    <property type="entry name" value="Chloro_Bact_Ser_Proteases"/>
</dbReference>
<keyword evidence="4" id="KW-0472">Membrane</keyword>
<gene>
    <name evidence="6" type="ORF">SAMN03080606_01959</name>
</gene>
<keyword evidence="7" id="KW-1185">Reference proteome</keyword>
<feature type="transmembrane region" description="Helical" evidence="4">
    <location>
        <begin position="53"/>
        <end position="76"/>
    </location>
</feature>
<evidence type="ECO:0000313" key="7">
    <source>
        <dbReference type="Proteomes" id="UP000198636"/>
    </source>
</evidence>
<dbReference type="InterPro" id="IPR001478">
    <property type="entry name" value="PDZ"/>
</dbReference>
<dbReference type="EMBL" id="FMUS01000011">
    <property type="protein sequence ID" value="SCY61505.1"/>
    <property type="molecule type" value="Genomic_DNA"/>
</dbReference>
<dbReference type="GO" id="GO:0004252">
    <property type="term" value="F:serine-type endopeptidase activity"/>
    <property type="evidence" value="ECO:0007669"/>
    <property type="project" value="InterPro"/>
</dbReference>
<keyword evidence="2" id="KW-0378">Hydrolase</keyword>
<dbReference type="SMART" id="SM00228">
    <property type="entry name" value="PDZ"/>
    <property type="match status" value="1"/>
</dbReference>
<dbReference type="InterPro" id="IPR036034">
    <property type="entry name" value="PDZ_sf"/>
</dbReference>
<evidence type="ECO:0000256" key="3">
    <source>
        <dbReference type="SAM" id="MobiDB-lite"/>
    </source>
</evidence>
<evidence type="ECO:0000256" key="2">
    <source>
        <dbReference type="ARBA" id="ARBA00022801"/>
    </source>
</evidence>
<feature type="domain" description="PDZ" evidence="5">
    <location>
        <begin position="321"/>
        <end position="398"/>
    </location>
</feature>
<accession>A0A1G5HCB2</accession>
<keyword evidence="4" id="KW-1133">Transmembrane helix</keyword>
<proteinExistence type="predicted"/>
<dbReference type="PROSITE" id="PS50106">
    <property type="entry name" value="PDZ"/>
    <property type="match status" value="1"/>
</dbReference>
<feature type="compositionally biased region" description="Polar residues" evidence="3">
    <location>
        <begin position="24"/>
        <end position="33"/>
    </location>
</feature>
<keyword evidence="1 6" id="KW-0645">Protease</keyword>
<dbReference type="Proteomes" id="UP000198636">
    <property type="component" value="Unassembled WGS sequence"/>
</dbReference>
<dbReference type="InterPro" id="IPR009003">
    <property type="entry name" value="Peptidase_S1_PA"/>
</dbReference>
<evidence type="ECO:0000256" key="1">
    <source>
        <dbReference type="ARBA" id="ARBA00022670"/>
    </source>
</evidence>
<organism evidence="6 7">
    <name type="scientific">Alkaliphilus peptidifermentans DSM 18978</name>
    <dbReference type="NCBI Taxonomy" id="1120976"/>
    <lineage>
        <taxon>Bacteria</taxon>
        <taxon>Bacillati</taxon>
        <taxon>Bacillota</taxon>
        <taxon>Clostridia</taxon>
        <taxon>Peptostreptococcales</taxon>
        <taxon>Natronincolaceae</taxon>
        <taxon>Alkaliphilus</taxon>
    </lineage>
</organism>
<evidence type="ECO:0000313" key="6">
    <source>
        <dbReference type="EMBL" id="SCY61505.1"/>
    </source>
</evidence>